<gene>
    <name evidence="2" type="ORF">IPOD504_LOCUS3186</name>
</gene>
<organism evidence="2 3">
    <name type="scientific">Iphiclides podalirius</name>
    <name type="common">scarce swallowtail</name>
    <dbReference type="NCBI Taxonomy" id="110791"/>
    <lineage>
        <taxon>Eukaryota</taxon>
        <taxon>Metazoa</taxon>
        <taxon>Ecdysozoa</taxon>
        <taxon>Arthropoda</taxon>
        <taxon>Hexapoda</taxon>
        <taxon>Insecta</taxon>
        <taxon>Pterygota</taxon>
        <taxon>Neoptera</taxon>
        <taxon>Endopterygota</taxon>
        <taxon>Lepidoptera</taxon>
        <taxon>Glossata</taxon>
        <taxon>Ditrysia</taxon>
        <taxon>Papilionoidea</taxon>
        <taxon>Papilionidae</taxon>
        <taxon>Papilioninae</taxon>
        <taxon>Iphiclides</taxon>
    </lineage>
</organism>
<proteinExistence type="predicted"/>
<dbReference type="Proteomes" id="UP000837857">
    <property type="component" value="Chromosome 13"/>
</dbReference>
<dbReference type="EMBL" id="OW152825">
    <property type="protein sequence ID" value="CAH2041472.1"/>
    <property type="molecule type" value="Genomic_DNA"/>
</dbReference>
<evidence type="ECO:0000313" key="3">
    <source>
        <dbReference type="Proteomes" id="UP000837857"/>
    </source>
</evidence>
<feature type="region of interest" description="Disordered" evidence="1">
    <location>
        <begin position="29"/>
        <end position="55"/>
    </location>
</feature>
<sequence length="234" mass="26558">MKFAHDFLGSESVALKVADFVVKAFNTVKGPNSSSRKKQTRPTNEDYAEKDSQSEEGIYKDKPNALYQTSAMSPWRHLVRLLGLRPNQISAVAVNALVFVAQMISTFLSGKLQRGKPHRVENPTEWILNKKSRRLQEIIATAKNESLSELIEDIIKEQESQEETSCIRLLVCKITPFITKMQNTVFGGSDMRINNNSTDSFGAEILYRHLPTTKEIYNHSDVCEKRYNECDLNA</sequence>
<feature type="compositionally biased region" description="Basic and acidic residues" evidence="1">
    <location>
        <begin position="43"/>
        <end position="55"/>
    </location>
</feature>
<name>A0ABN8HZ41_9NEOP</name>
<protein>
    <submittedName>
        <fullName evidence="2">Uncharacterized protein</fullName>
    </submittedName>
</protein>
<feature type="non-terminal residue" evidence="2">
    <location>
        <position position="234"/>
    </location>
</feature>
<evidence type="ECO:0000256" key="1">
    <source>
        <dbReference type="SAM" id="MobiDB-lite"/>
    </source>
</evidence>
<reference evidence="2" key="1">
    <citation type="submission" date="2022-03" db="EMBL/GenBank/DDBJ databases">
        <authorList>
            <person name="Martin H S."/>
        </authorList>
    </citation>
    <scope>NUCLEOTIDE SEQUENCE</scope>
</reference>
<evidence type="ECO:0000313" key="2">
    <source>
        <dbReference type="EMBL" id="CAH2041472.1"/>
    </source>
</evidence>
<keyword evidence="3" id="KW-1185">Reference proteome</keyword>
<accession>A0ABN8HZ41</accession>